<evidence type="ECO:0000313" key="2">
    <source>
        <dbReference type="Proteomes" id="UP000250079"/>
    </source>
</evidence>
<dbReference type="Proteomes" id="UP000250079">
    <property type="component" value="Chromosome"/>
</dbReference>
<dbReference type="KEGG" id="gai:IMCC3135_01110"/>
<evidence type="ECO:0000313" key="1">
    <source>
        <dbReference type="EMBL" id="ASJ70344.1"/>
    </source>
</evidence>
<proteinExistence type="predicted"/>
<gene>
    <name evidence="1" type="ORF">IMCC3135_01110</name>
</gene>
<sequence>MPMLGVHKAMKLKLDPATSALPLRRVSLKFTLLRLFDLLGNFVTAKVNAISDPFAQNSTDHLRPSLMSTISICTAAPSKRRIH</sequence>
<reference evidence="1 2" key="1">
    <citation type="submission" date="2016-12" db="EMBL/GenBank/DDBJ databases">
        <authorList>
            <person name="Song W.-J."/>
            <person name="Kurnit D.M."/>
        </authorList>
    </citation>
    <scope>NUCLEOTIDE SEQUENCE [LARGE SCALE GENOMIC DNA]</scope>
    <source>
        <strain evidence="1 2">IMCC3135</strain>
    </source>
</reference>
<dbReference type="EMBL" id="CP018632">
    <property type="protein sequence ID" value="ASJ70344.1"/>
    <property type="molecule type" value="Genomic_DNA"/>
</dbReference>
<accession>A0A2Z2NTA2</accession>
<keyword evidence="2" id="KW-1185">Reference proteome</keyword>
<dbReference type="AlphaFoldDB" id="A0A2Z2NTA2"/>
<protein>
    <submittedName>
        <fullName evidence="1">Uncharacterized protein</fullName>
    </submittedName>
</protein>
<organism evidence="1 2">
    <name type="scientific">Granulosicoccus antarcticus IMCC3135</name>
    <dbReference type="NCBI Taxonomy" id="1192854"/>
    <lineage>
        <taxon>Bacteria</taxon>
        <taxon>Pseudomonadati</taxon>
        <taxon>Pseudomonadota</taxon>
        <taxon>Gammaproteobacteria</taxon>
        <taxon>Chromatiales</taxon>
        <taxon>Granulosicoccaceae</taxon>
        <taxon>Granulosicoccus</taxon>
    </lineage>
</organism>
<name>A0A2Z2NTA2_9GAMM</name>